<organism evidence="2 3">
    <name type="scientific">Acipenser ruthenus</name>
    <name type="common">Sterlet sturgeon</name>
    <dbReference type="NCBI Taxonomy" id="7906"/>
    <lineage>
        <taxon>Eukaryota</taxon>
        <taxon>Metazoa</taxon>
        <taxon>Chordata</taxon>
        <taxon>Craniata</taxon>
        <taxon>Vertebrata</taxon>
        <taxon>Euteleostomi</taxon>
        <taxon>Actinopterygii</taxon>
        <taxon>Chondrostei</taxon>
        <taxon>Acipenseriformes</taxon>
        <taxon>Acipenseridae</taxon>
        <taxon>Acipenser</taxon>
    </lineage>
</organism>
<feature type="compositionally biased region" description="Polar residues" evidence="1">
    <location>
        <begin position="167"/>
        <end position="189"/>
    </location>
</feature>
<sequence length="201" mass="22212">MGAYIRTYGNCISTFFILEQDINANAKVVECGVEWAQRGVKFLRLPPRFGSLNDPEGLKMKRRWQMRQPGENLASLASEIERGGSRRQTIPDSCKEGANKPGTAPPRAAKWNLHRERRPKFTAGEVRVSLFQKEITTPDLITSSQDRTCSGSDNGSAQPEPAGLSTVVATQPSIPTKTMPSGLTSSRNQDVFGLKMHNRHT</sequence>
<protein>
    <submittedName>
        <fullName evidence="2">Uncharacterized protein</fullName>
    </submittedName>
</protein>
<feature type="compositionally biased region" description="Polar residues" evidence="1">
    <location>
        <begin position="141"/>
        <end position="157"/>
    </location>
</feature>
<accession>A0A662YWB9</accession>
<evidence type="ECO:0000313" key="3">
    <source>
        <dbReference type="Proteomes" id="UP000289886"/>
    </source>
</evidence>
<feature type="region of interest" description="Disordered" evidence="1">
    <location>
        <begin position="80"/>
        <end position="107"/>
    </location>
</feature>
<dbReference type="EMBL" id="SCEB01000100">
    <property type="protein sequence ID" value="RXN01001.1"/>
    <property type="molecule type" value="Genomic_DNA"/>
</dbReference>
<keyword evidence="3" id="KW-1185">Reference proteome</keyword>
<evidence type="ECO:0000313" key="2">
    <source>
        <dbReference type="EMBL" id="RXN01001.1"/>
    </source>
</evidence>
<gene>
    <name evidence="2" type="ORF">EOD39_8247</name>
</gene>
<name>A0A662YWB9_ACIRT</name>
<reference evidence="2 3" key="1">
    <citation type="submission" date="2019-01" db="EMBL/GenBank/DDBJ databases">
        <title>Draft Genome and Complete Hox-Cluster Characterization of the Sterlet Sturgeon (Acipenser ruthenus).</title>
        <authorList>
            <person name="Wei Q."/>
        </authorList>
    </citation>
    <scope>NUCLEOTIDE SEQUENCE [LARGE SCALE GENOMIC DNA]</scope>
    <source>
        <strain evidence="2">WHYD16114868_AA</strain>
        <tissue evidence="2">Blood</tissue>
    </source>
</reference>
<comment type="caution">
    <text evidence="2">The sequence shown here is derived from an EMBL/GenBank/DDBJ whole genome shotgun (WGS) entry which is preliminary data.</text>
</comment>
<proteinExistence type="predicted"/>
<dbReference type="Proteomes" id="UP000289886">
    <property type="component" value="Unassembled WGS sequence"/>
</dbReference>
<dbReference type="AlphaFoldDB" id="A0A662YWB9"/>
<feature type="region of interest" description="Disordered" evidence="1">
    <location>
        <begin position="141"/>
        <end position="201"/>
    </location>
</feature>
<evidence type="ECO:0000256" key="1">
    <source>
        <dbReference type="SAM" id="MobiDB-lite"/>
    </source>
</evidence>